<dbReference type="SUPFAM" id="SSF81901">
    <property type="entry name" value="HCP-like"/>
    <property type="match status" value="2"/>
</dbReference>
<evidence type="ECO:0000313" key="3">
    <source>
        <dbReference type="EMBL" id="AYV77319.1"/>
    </source>
</evidence>
<evidence type="ECO:0000256" key="2">
    <source>
        <dbReference type="SAM" id="Coils"/>
    </source>
</evidence>
<organism evidence="3">
    <name type="scientific">Barrevirus sp</name>
    <dbReference type="NCBI Taxonomy" id="2487763"/>
    <lineage>
        <taxon>Viruses</taxon>
        <taxon>Varidnaviria</taxon>
        <taxon>Bamfordvirae</taxon>
        <taxon>Nucleocytoviricota</taxon>
        <taxon>Megaviricetes</taxon>
        <taxon>Imitervirales</taxon>
        <taxon>Mimiviridae</taxon>
        <taxon>Klosneuvirinae</taxon>
    </lineage>
</organism>
<protein>
    <submittedName>
        <fullName evidence="3">Uncharacterized protein</fullName>
    </submittedName>
</protein>
<feature type="coiled-coil region" evidence="2">
    <location>
        <begin position="422"/>
        <end position="449"/>
    </location>
</feature>
<dbReference type="PANTHER" id="PTHR11102:SF160">
    <property type="entry name" value="ERAD-ASSOCIATED E3 UBIQUITIN-PROTEIN LIGASE COMPONENT HRD3"/>
    <property type="match status" value="1"/>
</dbReference>
<evidence type="ECO:0000256" key="1">
    <source>
        <dbReference type="PROSITE-ProRule" id="PRU00339"/>
    </source>
</evidence>
<dbReference type="InterPro" id="IPR011990">
    <property type="entry name" value="TPR-like_helical_dom_sf"/>
</dbReference>
<dbReference type="Gene3D" id="1.25.40.10">
    <property type="entry name" value="Tetratricopeptide repeat domain"/>
    <property type="match status" value="2"/>
</dbReference>
<feature type="repeat" description="TPR" evidence="1">
    <location>
        <begin position="232"/>
        <end position="265"/>
    </location>
</feature>
<dbReference type="InterPro" id="IPR019734">
    <property type="entry name" value="TPR_rpt"/>
</dbReference>
<dbReference type="InterPro" id="IPR050767">
    <property type="entry name" value="Sel1_AlgK"/>
</dbReference>
<dbReference type="SMART" id="SM00671">
    <property type="entry name" value="SEL1"/>
    <property type="match status" value="6"/>
</dbReference>
<accession>A0A3G4ZV60</accession>
<dbReference type="InterPro" id="IPR006597">
    <property type="entry name" value="Sel1-like"/>
</dbReference>
<dbReference type="EMBL" id="MK072031">
    <property type="protein sequence ID" value="AYV77319.1"/>
    <property type="molecule type" value="Genomic_DNA"/>
</dbReference>
<proteinExistence type="predicted"/>
<name>A0A3G4ZV60_9VIRU</name>
<keyword evidence="1" id="KW-0802">TPR repeat</keyword>
<dbReference type="Pfam" id="PF13176">
    <property type="entry name" value="TPR_7"/>
    <property type="match status" value="1"/>
</dbReference>
<reference evidence="3" key="1">
    <citation type="submission" date="2018-10" db="EMBL/GenBank/DDBJ databases">
        <title>Hidden diversity of soil giant viruses.</title>
        <authorList>
            <person name="Schulz F."/>
            <person name="Alteio L."/>
            <person name="Goudeau D."/>
            <person name="Ryan E.M."/>
            <person name="Malmstrom R.R."/>
            <person name="Blanchard J."/>
            <person name="Woyke T."/>
        </authorList>
    </citation>
    <scope>NUCLEOTIDE SEQUENCE</scope>
    <source>
        <strain evidence="3">BAV1</strain>
    </source>
</reference>
<gene>
    <name evidence="3" type="ORF">Barrevirus34_4</name>
</gene>
<dbReference type="PROSITE" id="PS50005">
    <property type="entry name" value="TPR"/>
    <property type="match status" value="1"/>
</dbReference>
<dbReference type="PANTHER" id="PTHR11102">
    <property type="entry name" value="SEL-1-LIKE PROTEIN"/>
    <property type="match status" value="1"/>
</dbReference>
<sequence>MELLNQISSLSGQELYDKSQIFKKDNDITMYCIYLVMAANYENELAISKLYNEDGHICIIHDQDAIITIPFYKATKHYTHSLNYLATIYKGGYSMLNYQGVKKSEKALQLFTLASNKGNSFAKINLADMYIKNILHINLANLDNLTNLHNNFEKAILLLEEAVKQDNVCAIRRLAGLYSKNNQDNKIIELYQLGLAKGDVLSMHKLAEIYSNQNLTDKVIQVYQEAIKKDDVLALYKLGKEYEYLDKYDEAKELYERAIKKGLKIAIYALAQIYQFKEPIDLEKAKKLYEEIIFNQDILEHYQEDTLDQLDTLYDITEEKDSEKMIYLATSYESVNNHNKVDKWLRRAANVGNVEALLYIANPYSEIIEERIKAKDIYQQIIKGRVEVGIKEKEYFSLAIESLESLYKFDNNLNDNFIPNHFYSLKQDVMTLKKENERLTKENQDMKDHILLQPDGKLFFECLRSFNDKKI</sequence>
<keyword evidence="2" id="KW-0175">Coiled coil</keyword>